<dbReference type="InterPro" id="IPR004843">
    <property type="entry name" value="Calcineurin-like_PHP"/>
</dbReference>
<dbReference type="RefSeq" id="WP_011977340.1">
    <property type="nucleotide sequence ID" value="NZ_JACDUL010000001.1"/>
</dbReference>
<proteinExistence type="predicted"/>
<evidence type="ECO:0000259" key="1">
    <source>
        <dbReference type="Pfam" id="PF00149"/>
    </source>
</evidence>
<reference evidence="2 3" key="1">
    <citation type="submission" date="2020-07" db="EMBL/GenBank/DDBJ databases">
        <title>Genomic Encyclopedia of Type Strains, Phase IV (KMG-V): Genome sequencing to study the core and pangenomes of soil and plant-associated prokaryotes.</title>
        <authorList>
            <person name="Whitman W."/>
        </authorList>
    </citation>
    <scope>NUCLEOTIDE SEQUENCE [LARGE SCALE GENOMIC DNA]</scope>
    <source>
        <strain evidence="2 3">C8</strain>
    </source>
</reference>
<evidence type="ECO:0000313" key="3">
    <source>
        <dbReference type="Proteomes" id="UP000533207"/>
    </source>
</evidence>
<dbReference type="AlphaFoldDB" id="A0A7J9PFW6"/>
<comment type="caution">
    <text evidence="2">The sequence shown here is derived from an EMBL/GenBank/DDBJ whole genome shotgun (WGS) entry which is preliminary data.</text>
</comment>
<protein>
    <recommendedName>
        <fullName evidence="1">Calcineurin-like phosphoesterase domain-containing protein</fullName>
    </recommendedName>
</protein>
<dbReference type="Pfam" id="PF00149">
    <property type="entry name" value="Metallophos"/>
    <property type="match status" value="1"/>
</dbReference>
<gene>
    <name evidence="2" type="ORF">HNP90_000544</name>
</gene>
<sequence>MRIIGLTDLHDRIINFDKLLRYKPDAILISGDFTKRSFVKSENQNDSCDIVHEGDTRIIDFLKNLNERIKVFLIPGNWECSDVKEKMNESGLNVDEKMVKFDDTIFIGLGGSNKTPICSPNEYSEDEIYNRFINILKDENMDIKNNFILISHVPPKDTMADRYDAGNVGSSAVRKIVEEFKPVLCACGHIHESRCIDKIGNSLIVNPSSTGFFIYDTKTKNLEIHDL</sequence>
<dbReference type="EMBL" id="JACDUL010000001">
    <property type="protein sequence ID" value="MBA2861684.1"/>
    <property type="molecule type" value="Genomic_DNA"/>
</dbReference>
<dbReference type="PANTHER" id="PTHR37523:SF1">
    <property type="entry name" value="CALCINEURIN-LIKE PHOSPHOESTERASE DOMAIN-CONTAINING PROTEIN"/>
    <property type="match status" value="1"/>
</dbReference>
<dbReference type="Proteomes" id="UP000533207">
    <property type="component" value="Unassembled WGS sequence"/>
</dbReference>
<dbReference type="Gene3D" id="3.60.21.10">
    <property type="match status" value="1"/>
</dbReference>
<organism evidence="2 3">
    <name type="scientific">Methanococcus maripaludis</name>
    <name type="common">Methanococcus deltae</name>
    <dbReference type="NCBI Taxonomy" id="39152"/>
    <lineage>
        <taxon>Archaea</taxon>
        <taxon>Methanobacteriati</taxon>
        <taxon>Methanobacteriota</taxon>
        <taxon>Methanomada group</taxon>
        <taxon>Methanococci</taxon>
        <taxon>Methanococcales</taxon>
        <taxon>Methanococcaceae</taxon>
        <taxon>Methanococcus</taxon>
    </lineage>
</organism>
<feature type="domain" description="Calcineurin-like phosphoesterase" evidence="1">
    <location>
        <begin position="1"/>
        <end position="192"/>
    </location>
</feature>
<dbReference type="SUPFAM" id="SSF56300">
    <property type="entry name" value="Metallo-dependent phosphatases"/>
    <property type="match status" value="1"/>
</dbReference>
<dbReference type="GO" id="GO:0016787">
    <property type="term" value="F:hydrolase activity"/>
    <property type="evidence" value="ECO:0007669"/>
    <property type="project" value="InterPro"/>
</dbReference>
<name>A0A7J9PFW6_METMI</name>
<evidence type="ECO:0000313" key="2">
    <source>
        <dbReference type="EMBL" id="MBA2861684.1"/>
    </source>
</evidence>
<dbReference type="InterPro" id="IPR029052">
    <property type="entry name" value="Metallo-depent_PP-like"/>
</dbReference>
<accession>A0A7J9PFW6</accession>
<dbReference type="PANTHER" id="PTHR37523">
    <property type="entry name" value="METALLOPHOSPHOESTERASE"/>
    <property type="match status" value="1"/>
</dbReference>